<dbReference type="FunFam" id="1.10.10.10:FF:000422">
    <property type="entry name" value="DNA-binding protein RFX7"/>
    <property type="match status" value="1"/>
</dbReference>
<feature type="region of interest" description="Disordered" evidence="2">
    <location>
        <begin position="129"/>
        <end position="292"/>
    </location>
</feature>
<dbReference type="Pfam" id="PF02257">
    <property type="entry name" value="RFX_DNA_binding"/>
    <property type="match status" value="1"/>
</dbReference>
<dbReference type="PANTHER" id="PTHR12619">
    <property type="entry name" value="RFX TRANSCRIPTION FACTOR FAMILY"/>
    <property type="match status" value="1"/>
</dbReference>
<dbReference type="InterPro" id="IPR057321">
    <property type="entry name" value="RFX1-4/6/8-like_BCD"/>
</dbReference>
<protein>
    <submittedName>
        <fullName evidence="4">ARAD1C34012p</fullName>
    </submittedName>
</protein>
<name>A0A060T910_BLAAD</name>
<reference evidence="4" key="1">
    <citation type="submission" date="2014-02" db="EMBL/GenBank/DDBJ databases">
        <authorList>
            <person name="Genoscope - CEA"/>
        </authorList>
    </citation>
    <scope>NUCLEOTIDE SEQUENCE</scope>
    <source>
        <strain evidence="4">LS3</strain>
    </source>
</reference>
<evidence type="ECO:0000256" key="1">
    <source>
        <dbReference type="ARBA" id="ARBA00023125"/>
    </source>
</evidence>
<dbReference type="PhylomeDB" id="A0A060T910"/>
<feature type="region of interest" description="Disordered" evidence="2">
    <location>
        <begin position="403"/>
        <end position="465"/>
    </location>
</feature>
<feature type="compositionally biased region" description="Low complexity" evidence="2">
    <location>
        <begin position="179"/>
        <end position="229"/>
    </location>
</feature>
<dbReference type="Gene3D" id="1.10.10.10">
    <property type="entry name" value="Winged helix-like DNA-binding domain superfamily/Winged helix DNA-binding domain"/>
    <property type="match status" value="1"/>
</dbReference>
<feature type="domain" description="RFX-type winged-helix" evidence="3">
    <location>
        <begin position="326"/>
        <end position="401"/>
    </location>
</feature>
<feature type="compositionally biased region" description="Polar residues" evidence="2">
    <location>
        <begin position="403"/>
        <end position="412"/>
    </location>
</feature>
<dbReference type="Pfam" id="PF25340">
    <property type="entry name" value="BCD_RFX"/>
    <property type="match status" value="1"/>
</dbReference>
<feature type="compositionally biased region" description="Polar residues" evidence="2">
    <location>
        <begin position="102"/>
        <end position="114"/>
    </location>
</feature>
<dbReference type="InterPro" id="IPR003150">
    <property type="entry name" value="DNA-bd_RFX"/>
</dbReference>
<dbReference type="InterPro" id="IPR036388">
    <property type="entry name" value="WH-like_DNA-bd_sf"/>
</dbReference>
<dbReference type="PANTHER" id="PTHR12619:SF5">
    <property type="entry name" value="TRANSCRIPTION FACTOR RFX4"/>
    <property type="match status" value="1"/>
</dbReference>
<dbReference type="GO" id="GO:0000981">
    <property type="term" value="F:DNA-binding transcription factor activity, RNA polymerase II-specific"/>
    <property type="evidence" value="ECO:0007669"/>
    <property type="project" value="TreeGrafter"/>
</dbReference>
<feature type="compositionally biased region" description="Polar residues" evidence="2">
    <location>
        <begin position="421"/>
        <end position="432"/>
    </location>
</feature>
<evidence type="ECO:0000313" key="4">
    <source>
        <dbReference type="EMBL" id="CDP35377.1"/>
    </source>
</evidence>
<evidence type="ECO:0000256" key="2">
    <source>
        <dbReference type="SAM" id="MobiDB-lite"/>
    </source>
</evidence>
<reference evidence="4" key="2">
    <citation type="submission" date="2014-06" db="EMBL/GenBank/DDBJ databases">
        <title>The complete genome of Blastobotrys (Arxula) adeninivorans LS3 - a yeast of biotechnological interest.</title>
        <authorList>
            <person name="Kunze G."/>
            <person name="Gaillardin C."/>
            <person name="Czernicka M."/>
            <person name="Durrens P."/>
            <person name="Martin T."/>
            <person name="Boer E."/>
            <person name="Gabaldon T."/>
            <person name="Cruz J."/>
            <person name="Talla E."/>
            <person name="Marck C."/>
            <person name="Goffeau A."/>
            <person name="Barbe V."/>
            <person name="Baret P."/>
            <person name="Baronian K."/>
            <person name="Beier S."/>
            <person name="Bleykasten C."/>
            <person name="Bode R."/>
            <person name="Casaregola S."/>
            <person name="Despons L."/>
            <person name="Fairhead C."/>
            <person name="Giersberg M."/>
            <person name="Gierski P."/>
            <person name="Hahnel U."/>
            <person name="Hartmann A."/>
            <person name="Jankowska D."/>
            <person name="Jubin C."/>
            <person name="Jung P."/>
            <person name="Lafontaine I."/>
            <person name="Leh-Louis V."/>
            <person name="Lemaire M."/>
            <person name="Marcet-Houben M."/>
            <person name="Mascher M."/>
            <person name="Morel G."/>
            <person name="Richard G.-F."/>
            <person name="Riechen J."/>
            <person name="Sacerdot C."/>
            <person name="Sarkar A."/>
            <person name="Savel G."/>
            <person name="Schacherer J."/>
            <person name="Sherman D."/>
            <person name="Straub M.-L."/>
            <person name="Stein N."/>
            <person name="Thierry A."/>
            <person name="Trautwein-Schult A."/>
            <person name="Westhof E."/>
            <person name="Worch S."/>
            <person name="Dujon B."/>
            <person name="Souciet J.-L."/>
            <person name="Wincker P."/>
            <person name="Scholz U."/>
            <person name="Neuveglise N."/>
        </authorList>
    </citation>
    <scope>NUCLEOTIDE SEQUENCE</scope>
    <source>
        <strain evidence="4">LS3</strain>
    </source>
</reference>
<dbReference type="GO" id="GO:0000978">
    <property type="term" value="F:RNA polymerase II cis-regulatory region sequence-specific DNA binding"/>
    <property type="evidence" value="ECO:0007669"/>
    <property type="project" value="TreeGrafter"/>
</dbReference>
<feature type="region of interest" description="Disordered" evidence="2">
    <location>
        <begin position="42"/>
        <end position="115"/>
    </location>
</feature>
<feature type="compositionally biased region" description="Basic and acidic residues" evidence="2">
    <location>
        <begin position="64"/>
        <end position="73"/>
    </location>
</feature>
<feature type="compositionally biased region" description="Polar residues" evidence="2">
    <location>
        <begin position="443"/>
        <end position="456"/>
    </location>
</feature>
<dbReference type="EMBL" id="HG937693">
    <property type="protein sequence ID" value="CDP35377.1"/>
    <property type="molecule type" value="Genomic_DNA"/>
</dbReference>
<feature type="compositionally biased region" description="Polar residues" evidence="2">
    <location>
        <begin position="74"/>
        <end position="91"/>
    </location>
</feature>
<dbReference type="SUPFAM" id="SSF46785">
    <property type="entry name" value="Winged helix' DNA-binding domain"/>
    <property type="match status" value="1"/>
</dbReference>
<dbReference type="PROSITE" id="PS51526">
    <property type="entry name" value="RFX_DBD"/>
    <property type="match status" value="1"/>
</dbReference>
<dbReference type="InterPro" id="IPR039779">
    <property type="entry name" value="RFX-like"/>
</dbReference>
<proteinExistence type="predicted"/>
<keyword evidence="1" id="KW-0238">DNA-binding</keyword>
<feature type="compositionally biased region" description="Pro residues" evidence="2">
    <location>
        <begin position="152"/>
        <end position="178"/>
    </location>
</feature>
<dbReference type="AlphaFoldDB" id="A0A060T910"/>
<accession>A0A060T910</accession>
<organism evidence="4">
    <name type="scientific">Blastobotrys adeninivorans</name>
    <name type="common">Yeast</name>
    <name type="synonym">Arxula adeninivorans</name>
    <dbReference type="NCBI Taxonomy" id="409370"/>
    <lineage>
        <taxon>Eukaryota</taxon>
        <taxon>Fungi</taxon>
        <taxon>Dikarya</taxon>
        <taxon>Ascomycota</taxon>
        <taxon>Saccharomycotina</taxon>
        <taxon>Dipodascomycetes</taxon>
        <taxon>Dipodascales</taxon>
        <taxon>Trichomonascaceae</taxon>
        <taxon>Blastobotrys</taxon>
    </lineage>
</organism>
<dbReference type="InterPro" id="IPR036390">
    <property type="entry name" value="WH_DNA-bd_sf"/>
</dbReference>
<evidence type="ECO:0000259" key="3">
    <source>
        <dbReference type="PROSITE" id="PS51526"/>
    </source>
</evidence>
<sequence>MDNSLDAGIRESNDQLEFDPSHNHKNTSAAIAAAAVAIGSNHRGPQSYIDDQPPEGQAATIDPALDRAKDRASAHTNPPNGPSTHSGSAHDSNSHAHDPNASHPNSTPQHSQYGDVSFGLDMLASTDYVPRHSSAGQGTRIDDGSDMYNAGPSPPHPQAHSTPGPPQGPPPRQQPVPSHPSHQSAAVHHQQQHQQQQQQHQQQHQQQQLQQQPQQHQHQHQQAQTPQQQHLHHHPGHLAHPGMHHQVPAPSGQPQSIMIEQEPPSRKRKSGQISQPLGQPMPMEEADNGMAAQARASANMDITELALRVRKEENGPSAEKSRQLFGMTWLYKNCTKSPDDNVPRNRIYARYVALCSELNLKPLNPASFGKLVRNVFQGIKTRRLGVRGQSKYHYCGLKLIGEQNNPTGSTPVGTPGRYGNSPDSVGGNSSFRMDSGTGGYVNSPYSTPQGARSSSAVDLEPKNGGTVSFQTQQLQTLQGLGTLFKDPSDISLSSQSHESFTILPLEDFYDTSADPDSATTLYGLYRAHCRSLIEALRFMHVKKFLNFETSFIGTLTAPVQKLLKEDGVIAWTAKVDWITYREMVQLLSPLVLQDVPPQVLQGLRSLCNHLPMTLSEAVKNQTEAYQEARMKPSLAFVALVDRLLRTNEAGQNAGRILILEPELRQMRSDWTQFINAPTLVEREVPCGGGELVARILQEEVIRLLSPDEYGDVFDPEVMEFRHTKDENGRSHASKLEEVIVKWARYLSSLPSRFPHVPPRLFLLTFTSVVNAALREITFNGAVSFGAWWVVQCWIGEWMHWTAELGGFLTASGPDQGDDGEVPDQDSEELKKYLHGQGGRLRLAFPSHPLKRESTLMPEYISEDQ</sequence>
<feature type="region of interest" description="Disordered" evidence="2">
    <location>
        <begin position="1"/>
        <end position="29"/>
    </location>
</feature>
<gene>
    <name evidence="4" type="ORF">GNLVRS02_ARAD1C34012g</name>
</gene>